<gene>
    <name evidence="2" type="ORF">F53441_4810</name>
</gene>
<sequence length="360" mass="41649">MSDMIFNKQAKDQLLQTKHGKQTGSESHSRTFGIFPKLPPELRRLMWKWTLPDCQVHFIVFGQGKLGAKNIGVQHIKSPPLPVTLMVNQESRHVALESLDRFQQFPADYYSEGEERTYGYFNPKADYLHIPNRWRNADWNFAQADFPNISICVHREDNPLRGPDHFPRISNRDRGLAGATNLSEELIKIWRRKRAEGDLDPIMPNIVLVLIDKEFTHEDTCPHVWPTGEPPIILDHERPLHTSVPDSYAGSNFWEVKMNWKEDLFKEISTTLGAEPGKEKCLPKVYAGVMRLICGCPQVVEPLRNGPYRNYIRHLEGSSRDKSSEMKTRSRRIMERCGENYLAFAREHRSGPQRKRHAAD</sequence>
<keyword evidence="3" id="KW-1185">Reference proteome</keyword>
<evidence type="ECO:0000259" key="1">
    <source>
        <dbReference type="Pfam" id="PF20150"/>
    </source>
</evidence>
<evidence type="ECO:0000313" key="3">
    <source>
        <dbReference type="Proteomes" id="UP000605986"/>
    </source>
</evidence>
<dbReference type="Proteomes" id="UP000605986">
    <property type="component" value="Unassembled WGS sequence"/>
</dbReference>
<dbReference type="PANTHER" id="PTHR35910:SF1">
    <property type="entry name" value="2EXR DOMAIN-CONTAINING PROTEIN"/>
    <property type="match status" value="1"/>
</dbReference>
<comment type="caution">
    <text evidence="2">The sequence shown here is derived from an EMBL/GenBank/DDBJ whole genome shotgun (WGS) entry which is preliminary data.</text>
</comment>
<proteinExistence type="predicted"/>
<evidence type="ECO:0000313" key="2">
    <source>
        <dbReference type="EMBL" id="KAF4452358.1"/>
    </source>
</evidence>
<dbReference type="OrthoDB" id="3473305at2759"/>
<dbReference type="InterPro" id="IPR045518">
    <property type="entry name" value="2EXR"/>
</dbReference>
<organism evidence="2 3">
    <name type="scientific">Fusarium austroafricanum</name>
    <dbReference type="NCBI Taxonomy" id="2364996"/>
    <lineage>
        <taxon>Eukaryota</taxon>
        <taxon>Fungi</taxon>
        <taxon>Dikarya</taxon>
        <taxon>Ascomycota</taxon>
        <taxon>Pezizomycotina</taxon>
        <taxon>Sordariomycetes</taxon>
        <taxon>Hypocreomycetidae</taxon>
        <taxon>Hypocreales</taxon>
        <taxon>Nectriaceae</taxon>
        <taxon>Fusarium</taxon>
        <taxon>Fusarium concolor species complex</taxon>
    </lineage>
</organism>
<protein>
    <recommendedName>
        <fullName evidence="1">2EXR domain-containing protein</fullName>
    </recommendedName>
</protein>
<dbReference type="AlphaFoldDB" id="A0A8H4P0C5"/>
<dbReference type="EMBL" id="JAADJG010000190">
    <property type="protein sequence ID" value="KAF4452358.1"/>
    <property type="molecule type" value="Genomic_DNA"/>
</dbReference>
<name>A0A8H4P0C5_9HYPO</name>
<reference evidence="2" key="1">
    <citation type="submission" date="2020-01" db="EMBL/GenBank/DDBJ databases">
        <title>Identification and distribution of gene clusters putatively required for synthesis of sphingolipid metabolism inhibitors in phylogenetically diverse species of the filamentous fungus Fusarium.</title>
        <authorList>
            <person name="Kim H.-S."/>
            <person name="Busman M."/>
            <person name="Brown D.W."/>
            <person name="Divon H."/>
            <person name="Uhlig S."/>
            <person name="Proctor R.H."/>
        </authorList>
    </citation>
    <scope>NUCLEOTIDE SEQUENCE</scope>
    <source>
        <strain evidence="2">NRRL 53441</strain>
    </source>
</reference>
<accession>A0A8H4P0C5</accession>
<feature type="domain" description="2EXR" evidence="1">
    <location>
        <begin position="32"/>
        <end position="128"/>
    </location>
</feature>
<dbReference type="Pfam" id="PF20150">
    <property type="entry name" value="2EXR"/>
    <property type="match status" value="1"/>
</dbReference>
<dbReference type="PANTHER" id="PTHR35910">
    <property type="entry name" value="2EXR DOMAIN-CONTAINING PROTEIN"/>
    <property type="match status" value="1"/>
</dbReference>